<dbReference type="PROSITE" id="PS50082">
    <property type="entry name" value="WD_REPEATS_2"/>
    <property type="match status" value="2"/>
</dbReference>
<dbReference type="SUPFAM" id="SSF50978">
    <property type="entry name" value="WD40 repeat-like"/>
    <property type="match status" value="1"/>
</dbReference>
<evidence type="ECO:0000256" key="3">
    <source>
        <dbReference type="ARBA" id="ARBA00022737"/>
    </source>
</evidence>
<evidence type="ECO:0000313" key="7">
    <source>
        <dbReference type="EMBL" id="CAD2216950.1"/>
    </source>
</evidence>
<evidence type="ECO:0000256" key="4">
    <source>
        <dbReference type="ARBA" id="ARBA00023242"/>
    </source>
</evidence>
<reference evidence="7 8" key="1">
    <citation type="submission" date="2020-08" db="EMBL/GenBank/DDBJ databases">
        <authorList>
            <person name="Newling K."/>
            <person name="Davey J."/>
            <person name="Forrester S."/>
        </authorList>
    </citation>
    <scope>NUCLEOTIDE SEQUENCE [LARGE SCALE GENOMIC DNA]</scope>
    <source>
        <strain evidence="8">Crithidia deanei Carvalho (ATCC PRA-265)</strain>
    </source>
</reference>
<feature type="region of interest" description="Disordered" evidence="6">
    <location>
        <begin position="1"/>
        <end position="41"/>
    </location>
</feature>
<evidence type="ECO:0000256" key="6">
    <source>
        <dbReference type="SAM" id="MobiDB-lite"/>
    </source>
</evidence>
<dbReference type="InterPro" id="IPR015943">
    <property type="entry name" value="WD40/YVTN_repeat-like_dom_sf"/>
</dbReference>
<feature type="repeat" description="WD" evidence="5">
    <location>
        <begin position="436"/>
        <end position="469"/>
    </location>
</feature>
<gene>
    <name evidence="7" type="ORF">ADEAN_000442800</name>
</gene>
<dbReference type="EMBL" id="LR877151">
    <property type="protein sequence ID" value="CAD2216950.1"/>
    <property type="molecule type" value="Genomic_DNA"/>
</dbReference>
<protein>
    <submittedName>
        <fullName evidence="7">WD domain, G-beta repeat, putative</fullName>
    </submittedName>
</protein>
<evidence type="ECO:0000256" key="1">
    <source>
        <dbReference type="ARBA" id="ARBA00004123"/>
    </source>
</evidence>
<dbReference type="InterPro" id="IPR036322">
    <property type="entry name" value="WD40_repeat_dom_sf"/>
</dbReference>
<dbReference type="AlphaFoldDB" id="A0A7G2CAQ5"/>
<evidence type="ECO:0000313" key="8">
    <source>
        <dbReference type="Proteomes" id="UP000515908"/>
    </source>
</evidence>
<dbReference type="PANTHER" id="PTHR19865">
    <property type="entry name" value="U3 SMALL NUCLEOLAR RNA INTERACTING PROTEIN 2"/>
    <property type="match status" value="1"/>
</dbReference>
<proteinExistence type="predicted"/>
<keyword evidence="2 5" id="KW-0853">WD repeat</keyword>
<dbReference type="VEuPathDB" id="TriTrypDB:ADEAN_000442800"/>
<dbReference type="Proteomes" id="UP000515908">
    <property type="component" value="Chromosome 07"/>
</dbReference>
<dbReference type="PANTHER" id="PTHR19865:SF0">
    <property type="entry name" value="U3 SMALL NUCLEOLAR RNA-INTERACTING PROTEIN 2"/>
    <property type="match status" value="1"/>
</dbReference>
<feature type="compositionally biased region" description="Basic residues" evidence="6">
    <location>
        <begin position="633"/>
        <end position="670"/>
    </location>
</feature>
<name>A0A7G2CAQ5_9TRYP</name>
<evidence type="ECO:0000256" key="5">
    <source>
        <dbReference type="PROSITE-ProRule" id="PRU00221"/>
    </source>
</evidence>
<dbReference type="InterPro" id="IPR001680">
    <property type="entry name" value="WD40_rpt"/>
</dbReference>
<dbReference type="InterPro" id="IPR039241">
    <property type="entry name" value="Rrp9-like"/>
</dbReference>
<sequence>MLAKKKAERREAVAASALGKKRERHGDDGPVISKKKKNFSQRKTPMLNREDIISGATDNRASVIKSLGDHIDTRLKEITFEDDLDRQLDADAFNERKLELIEEAQLLAGTAQRAVAVPASKFLSLTADGIRQVRIHHNSNAVTAVASLGTDVVVFGDKTGKVYWVDISTEKESRGMTTGEKRERARRKKILLEPSMKGSVVSIAISDTRQNRPSTRDIFERSSVDVSCTSYIAAGAADGSIGIWDTRTRNSKGLLFMHRKAVTGLSFRLHSSTLRSVSEDGVLRVWSVPQMMMVDSLFGHIGKVFSVHGLRKETCASVGEDGAMRFWKTEAATQQGYSYLIQHRKEAQGVPVNHAATGAEKKENSCPIGLECVTMLNESIVVAGAVDGTLLVFDINKRKPVIVHLAAHGYGYVGDGTGLEKEACALDTEEGEKPPIRQNPNPITAIAAVPYADLIASASYDGIVRLWRLAELPEGGMALQGVAEVPVSSLVNSLHFSPDGDHLYVACSKEPRLGRWVVRREALNSVLVIPLSSLGLRSLAGLSGGIEHVPALLYGFVENDEEEEEEEEPAEPITKDAVEEEEPSEAESSVDQQPEETESSFFEVGEDGQLVLSAKQTLSSNRKDDGEEEDVMKRKKKNPVKKTVKTAKRTMGKGKSIAKKKSPMKKKKAK</sequence>
<keyword evidence="3" id="KW-0677">Repeat</keyword>
<accession>A0A7G2CAQ5</accession>
<dbReference type="SMART" id="SM00320">
    <property type="entry name" value="WD40"/>
    <property type="match status" value="7"/>
</dbReference>
<dbReference type="GO" id="GO:0032040">
    <property type="term" value="C:small-subunit processome"/>
    <property type="evidence" value="ECO:0007669"/>
    <property type="project" value="TreeGrafter"/>
</dbReference>
<dbReference type="PROSITE" id="PS50294">
    <property type="entry name" value="WD_REPEATS_REGION"/>
    <property type="match status" value="2"/>
</dbReference>
<evidence type="ECO:0000256" key="2">
    <source>
        <dbReference type="ARBA" id="ARBA00022574"/>
    </source>
</evidence>
<dbReference type="GO" id="GO:0034511">
    <property type="term" value="F:U3 snoRNA binding"/>
    <property type="evidence" value="ECO:0007669"/>
    <property type="project" value="InterPro"/>
</dbReference>
<dbReference type="Gene3D" id="2.130.10.10">
    <property type="entry name" value="YVTN repeat-like/Quinoprotein amine dehydrogenase"/>
    <property type="match status" value="1"/>
</dbReference>
<keyword evidence="8" id="KW-1185">Reference proteome</keyword>
<feature type="region of interest" description="Disordered" evidence="6">
    <location>
        <begin position="560"/>
        <end position="670"/>
    </location>
</feature>
<organism evidence="7 8">
    <name type="scientific">Angomonas deanei</name>
    <dbReference type="NCBI Taxonomy" id="59799"/>
    <lineage>
        <taxon>Eukaryota</taxon>
        <taxon>Discoba</taxon>
        <taxon>Euglenozoa</taxon>
        <taxon>Kinetoplastea</taxon>
        <taxon>Metakinetoplastina</taxon>
        <taxon>Trypanosomatida</taxon>
        <taxon>Trypanosomatidae</taxon>
        <taxon>Strigomonadinae</taxon>
        <taxon>Angomonas</taxon>
    </lineage>
</organism>
<feature type="compositionally biased region" description="Acidic residues" evidence="6">
    <location>
        <begin position="560"/>
        <end position="570"/>
    </location>
</feature>
<comment type="subcellular location">
    <subcellularLocation>
        <location evidence="1">Nucleus</location>
    </subcellularLocation>
</comment>
<keyword evidence="4" id="KW-0539">Nucleus</keyword>
<feature type="repeat" description="WD" evidence="5">
    <location>
        <begin position="255"/>
        <end position="296"/>
    </location>
</feature>
<dbReference type="Pfam" id="PF00400">
    <property type="entry name" value="WD40"/>
    <property type="match status" value="1"/>
</dbReference>